<dbReference type="InterPro" id="IPR000390">
    <property type="entry name" value="Small_drug/metabolite_transptr"/>
</dbReference>
<evidence type="ECO:0000256" key="6">
    <source>
        <dbReference type="ARBA" id="ARBA00023136"/>
    </source>
</evidence>
<comment type="similarity">
    <text evidence="7">Belongs to the drug/metabolite transporter (DMT) superfamily. Small multidrug resistance (SMR) (TC 2.A.7.1) family.</text>
</comment>
<reference evidence="9 10" key="1">
    <citation type="submission" date="2018-08" db="EMBL/GenBank/DDBJ databases">
        <title>Cellulomonas rhizosphaerae sp. nov., a novel actinomycete isolated from soil.</title>
        <authorList>
            <person name="Tian Y."/>
        </authorList>
    </citation>
    <scope>NUCLEOTIDE SEQUENCE [LARGE SCALE GENOMIC DNA]</scope>
    <source>
        <strain evidence="9 10">NEAU-TCZ24</strain>
    </source>
</reference>
<sequence>MAWIVLVVSGLLEAGWALCLKESHGFTRLWPTIGFGVLLAASMAGLAFALRTLPVGGAYSVWVGIGAVTTAVLAMTFLDEPVTLVKVVSILLILAGVVGLNASGGAHA</sequence>
<evidence type="ECO:0000256" key="3">
    <source>
        <dbReference type="ARBA" id="ARBA00022475"/>
    </source>
</evidence>
<keyword evidence="10" id="KW-1185">Reference proteome</keyword>
<dbReference type="FunFam" id="1.10.3730.20:FF:000001">
    <property type="entry name" value="Quaternary ammonium compound resistance transporter SugE"/>
    <property type="match status" value="1"/>
</dbReference>
<dbReference type="InterPro" id="IPR045324">
    <property type="entry name" value="Small_multidrug_res"/>
</dbReference>
<evidence type="ECO:0000256" key="1">
    <source>
        <dbReference type="ARBA" id="ARBA00004651"/>
    </source>
</evidence>
<gene>
    <name evidence="9" type="ORF">D1825_05055</name>
</gene>
<dbReference type="EMBL" id="QWKP01000147">
    <property type="protein sequence ID" value="RHA43689.1"/>
    <property type="molecule type" value="Genomic_DNA"/>
</dbReference>
<evidence type="ECO:0000256" key="5">
    <source>
        <dbReference type="ARBA" id="ARBA00022989"/>
    </source>
</evidence>
<dbReference type="Gene3D" id="1.10.3730.20">
    <property type="match status" value="1"/>
</dbReference>
<dbReference type="GO" id="GO:0022857">
    <property type="term" value="F:transmembrane transporter activity"/>
    <property type="evidence" value="ECO:0007669"/>
    <property type="project" value="InterPro"/>
</dbReference>
<dbReference type="SUPFAM" id="SSF103481">
    <property type="entry name" value="Multidrug resistance efflux transporter EmrE"/>
    <property type="match status" value="1"/>
</dbReference>
<dbReference type="Pfam" id="PF00893">
    <property type="entry name" value="Multi_Drug_Res"/>
    <property type="match status" value="1"/>
</dbReference>
<keyword evidence="5 8" id="KW-1133">Transmembrane helix</keyword>
<evidence type="ECO:0000256" key="4">
    <source>
        <dbReference type="ARBA" id="ARBA00022692"/>
    </source>
</evidence>
<keyword evidence="6 8" id="KW-0472">Membrane</keyword>
<dbReference type="OrthoDB" id="21828at2"/>
<comment type="subcellular location">
    <subcellularLocation>
        <location evidence="1 7">Cell membrane</location>
        <topology evidence="1 7">Multi-pass membrane protein</topology>
    </subcellularLocation>
</comment>
<name>A0A413RNU3_9CELL</name>
<proteinExistence type="inferred from homology"/>
<organism evidence="9 10">
    <name type="scientific">Cellulomonas rhizosphaerae</name>
    <dbReference type="NCBI Taxonomy" id="2293719"/>
    <lineage>
        <taxon>Bacteria</taxon>
        <taxon>Bacillati</taxon>
        <taxon>Actinomycetota</taxon>
        <taxon>Actinomycetes</taxon>
        <taxon>Micrococcales</taxon>
        <taxon>Cellulomonadaceae</taxon>
        <taxon>Cellulomonas</taxon>
    </lineage>
</organism>
<dbReference type="GO" id="GO:0005886">
    <property type="term" value="C:plasma membrane"/>
    <property type="evidence" value="ECO:0007669"/>
    <property type="project" value="UniProtKB-SubCell"/>
</dbReference>
<dbReference type="Proteomes" id="UP000283374">
    <property type="component" value="Unassembled WGS sequence"/>
</dbReference>
<keyword evidence="4 7" id="KW-0812">Transmembrane</keyword>
<keyword evidence="2" id="KW-0813">Transport</keyword>
<evidence type="ECO:0000256" key="2">
    <source>
        <dbReference type="ARBA" id="ARBA00022448"/>
    </source>
</evidence>
<dbReference type="AlphaFoldDB" id="A0A413RNU3"/>
<dbReference type="PANTHER" id="PTHR30561">
    <property type="entry name" value="SMR FAMILY PROTON-DEPENDENT DRUG EFFLUX TRANSPORTER SUGE"/>
    <property type="match status" value="1"/>
</dbReference>
<dbReference type="RefSeq" id="WP_118766364.1">
    <property type="nucleotide sequence ID" value="NZ_QWKP01000147.1"/>
</dbReference>
<evidence type="ECO:0000256" key="7">
    <source>
        <dbReference type="RuleBase" id="RU003942"/>
    </source>
</evidence>
<accession>A0A413RNU3</accession>
<feature type="transmembrane region" description="Helical" evidence="8">
    <location>
        <begin position="29"/>
        <end position="50"/>
    </location>
</feature>
<comment type="caution">
    <text evidence="9">The sequence shown here is derived from an EMBL/GenBank/DDBJ whole genome shotgun (WGS) entry which is preliminary data.</text>
</comment>
<dbReference type="PANTHER" id="PTHR30561:SF21">
    <property type="entry name" value="MOLECULAR CHAPERONE"/>
    <property type="match status" value="1"/>
</dbReference>
<feature type="transmembrane region" description="Helical" evidence="8">
    <location>
        <begin position="84"/>
        <end position="102"/>
    </location>
</feature>
<feature type="transmembrane region" description="Helical" evidence="8">
    <location>
        <begin position="57"/>
        <end position="78"/>
    </location>
</feature>
<evidence type="ECO:0000313" key="10">
    <source>
        <dbReference type="Proteomes" id="UP000283374"/>
    </source>
</evidence>
<keyword evidence="3" id="KW-1003">Cell membrane</keyword>
<evidence type="ECO:0000256" key="8">
    <source>
        <dbReference type="SAM" id="Phobius"/>
    </source>
</evidence>
<protein>
    <submittedName>
        <fullName evidence="9">QacE family quaternary ammonium compound efflux SMR transporter</fullName>
    </submittedName>
</protein>
<dbReference type="InterPro" id="IPR037185">
    <property type="entry name" value="EmrE-like"/>
</dbReference>
<evidence type="ECO:0000313" key="9">
    <source>
        <dbReference type="EMBL" id="RHA43689.1"/>
    </source>
</evidence>